<evidence type="ECO:0000313" key="1">
    <source>
        <dbReference type="EMBL" id="KAF0038594.1"/>
    </source>
</evidence>
<sequence length="103" mass="11563">MPLLVTENVAVIPRVTSSSLFCQSLIPRDDIAKRRPPESLSEVAVFPELSKDMDRTTKISPFFQSIRKRDVRYLGCLEYLINLSYQAGSITTCHTTILSVISS</sequence>
<dbReference type="EMBL" id="VEVO01000008">
    <property type="protein sequence ID" value="KAF0038594.1"/>
    <property type="molecule type" value="Genomic_DNA"/>
</dbReference>
<evidence type="ECO:0000313" key="2">
    <source>
        <dbReference type="Proteomes" id="UP000438429"/>
    </source>
</evidence>
<comment type="caution">
    <text evidence="1">The sequence shown here is derived from an EMBL/GenBank/DDBJ whole genome shotgun (WGS) entry which is preliminary data.</text>
</comment>
<proteinExistence type="predicted"/>
<protein>
    <submittedName>
        <fullName evidence="1">Uncharacterized protein</fullName>
    </submittedName>
</protein>
<organism evidence="1 2">
    <name type="scientific">Scophthalmus maximus</name>
    <name type="common">Turbot</name>
    <name type="synonym">Psetta maxima</name>
    <dbReference type="NCBI Taxonomy" id="52904"/>
    <lineage>
        <taxon>Eukaryota</taxon>
        <taxon>Metazoa</taxon>
        <taxon>Chordata</taxon>
        <taxon>Craniata</taxon>
        <taxon>Vertebrata</taxon>
        <taxon>Euteleostomi</taxon>
        <taxon>Actinopterygii</taxon>
        <taxon>Neopterygii</taxon>
        <taxon>Teleostei</taxon>
        <taxon>Neoteleostei</taxon>
        <taxon>Acanthomorphata</taxon>
        <taxon>Carangaria</taxon>
        <taxon>Pleuronectiformes</taxon>
        <taxon>Pleuronectoidei</taxon>
        <taxon>Scophthalmidae</taxon>
        <taxon>Scophthalmus</taxon>
    </lineage>
</organism>
<gene>
    <name evidence="1" type="ORF">F2P81_009078</name>
</gene>
<name>A0A6A4T5V8_SCOMX</name>
<accession>A0A6A4T5V8</accession>
<reference evidence="1 2" key="1">
    <citation type="submission" date="2019-06" db="EMBL/GenBank/DDBJ databases">
        <title>Draft genomes of female and male turbot (Scophthalmus maximus).</title>
        <authorList>
            <person name="Xu H."/>
            <person name="Xu X.-W."/>
            <person name="Shao C."/>
            <person name="Chen S."/>
        </authorList>
    </citation>
    <scope>NUCLEOTIDE SEQUENCE [LARGE SCALE GENOMIC DNA]</scope>
    <source>
        <strain evidence="1">Ysfricsl-2016a</strain>
        <tissue evidence="1">Blood</tissue>
    </source>
</reference>
<dbReference type="AlphaFoldDB" id="A0A6A4T5V8"/>
<dbReference type="Proteomes" id="UP000438429">
    <property type="component" value="Unassembled WGS sequence"/>
</dbReference>